<keyword evidence="1" id="KW-0540">Nuclease</keyword>
<name>A0A1D6NGJ4_MAIZE</name>
<dbReference type="GO" id="GO:0003723">
    <property type="term" value="F:RNA binding"/>
    <property type="evidence" value="ECO:0007669"/>
    <property type="project" value="InterPro"/>
</dbReference>
<keyword evidence="1" id="KW-0378">Hydrolase</keyword>
<dbReference type="PANTHER" id="PTHR21321:SF1">
    <property type="entry name" value="EXOSOME COMPLEX COMPONENT RRP40"/>
    <property type="match status" value="1"/>
</dbReference>
<dbReference type="Gene3D" id="2.40.50.140">
    <property type="entry name" value="Nucleic acid-binding proteins"/>
    <property type="match status" value="1"/>
</dbReference>
<proteinExistence type="predicted"/>
<keyword evidence="1" id="KW-0269">Exonuclease</keyword>
<gene>
    <name evidence="1" type="ORF">ZEAMMB73_Zm00001d043981</name>
</gene>
<organism evidence="1">
    <name type="scientific">Zea mays</name>
    <name type="common">Maize</name>
    <dbReference type="NCBI Taxonomy" id="4577"/>
    <lineage>
        <taxon>Eukaryota</taxon>
        <taxon>Viridiplantae</taxon>
        <taxon>Streptophyta</taxon>
        <taxon>Embryophyta</taxon>
        <taxon>Tracheophyta</taxon>
        <taxon>Spermatophyta</taxon>
        <taxon>Magnoliopsida</taxon>
        <taxon>Liliopsida</taxon>
        <taxon>Poales</taxon>
        <taxon>Poaceae</taxon>
        <taxon>PACMAD clade</taxon>
        <taxon>Panicoideae</taxon>
        <taxon>Andropogonodae</taxon>
        <taxon>Andropogoneae</taxon>
        <taxon>Tripsacinae</taxon>
        <taxon>Zea</taxon>
    </lineage>
</organism>
<dbReference type="InterPro" id="IPR026699">
    <property type="entry name" value="Exosome_RNA_bind1/RRP40/RRP4"/>
</dbReference>
<accession>A0A1D6NGJ4</accession>
<dbReference type="InterPro" id="IPR012340">
    <property type="entry name" value="NA-bd_OB-fold"/>
</dbReference>
<dbReference type="AlphaFoldDB" id="A0A1D6NGJ4"/>
<dbReference type="GO" id="GO:0004527">
    <property type="term" value="F:exonuclease activity"/>
    <property type="evidence" value="ECO:0007669"/>
    <property type="project" value="UniProtKB-KW"/>
</dbReference>
<sequence>MATSIGTLIYARVVKANSIMNPELSCMDACGMILSLACFLLALSGCSFTVLMLFLFSSYWESCRIWTAQRWLYVRHINWHVTNVNAPAASTVILVSNAIMRSESLSGIKQRAMVENLLERLS</sequence>
<protein>
    <submittedName>
        <fullName evidence="1">Exosome complex exonuclease RRP40</fullName>
    </submittedName>
</protein>
<evidence type="ECO:0000313" key="1">
    <source>
        <dbReference type="EMBL" id="ONM39556.1"/>
    </source>
</evidence>
<dbReference type="EMBL" id="CM007649">
    <property type="protein sequence ID" value="ONM39556.1"/>
    <property type="molecule type" value="Genomic_DNA"/>
</dbReference>
<dbReference type="Pfam" id="PF21262">
    <property type="entry name" value="RRP40_S1"/>
    <property type="match status" value="1"/>
</dbReference>
<dbReference type="GO" id="GO:0000178">
    <property type="term" value="C:exosome (RNase complex)"/>
    <property type="evidence" value="ECO:0007669"/>
    <property type="project" value="InterPro"/>
</dbReference>
<dbReference type="PANTHER" id="PTHR21321">
    <property type="entry name" value="PNAS-3 RELATED"/>
    <property type="match status" value="1"/>
</dbReference>
<reference evidence="1" key="1">
    <citation type="submission" date="2015-12" db="EMBL/GenBank/DDBJ databases">
        <title>Update maize B73 reference genome by single molecule sequencing technologies.</title>
        <authorList>
            <consortium name="Maize Genome Sequencing Project"/>
            <person name="Ware D."/>
        </authorList>
    </citation>
    <scope>NUCLEOTIDE SEQUENCE [LARGE SCALE GENOMIC DNA]</scope>
    <source>
        <tissue evidence="1">Seedling</tissue>
    </source>
</reference>